<proteinExistence type="predicted"/>
<evidence type="ECO:0000313" key="3">
    <source>
        <dbReference type="Proteomes" id="UP000617628"/>
    </source>
</evidence>
<feature type="compositionally biased region" description="Gly residues" evidence="1">
    <location>
        <begin position="46"/>
        <end position="57"/>
    </location>
</feature>
<name>A0A934RY31_9BACT</name>
<dbReference type="Proteomes" id="UP000617628">
    <property type="component" value="Unassembled WGS sequence"/>
</dbReference>
<sequence>MSNESISEEGFKSNLSGNSPEGELREKWEKPCVKPLGDVVGDTANTGGGGGDTSFQS</sequence>
<feature type="region of interest" description="Disordered" evidence="1">
    <location>
        <begin position="1"/>
        <end position="57"/>
    </location>
</feature>
<evidence type="ECO:0000256" key="1">
    <source>
        <dbReference type="SAM" id="MobiDB-lite"/>
    </source>
</evidence>
<gene>
    <name evidence="2" type="ORF">JIN87_02200</name>
</gene>
<dbReference type="RefSeq" id="WP_200353877.1">
    <property type="nucleotide sequence ID" value="NZ_JAENIL010000003.1"/>
</dbReference>
<reference evidence="2" key="1">
    <citation type="submission" date="2021-01" db="EMBL/GenBank/DDBJ databases">
        <title>Modified the classification status of verrucomicrobia.</title>
        <authorList>
            <person name="Feng X."/>
        </authorList>
    </citation>
    <scope>NUCLEOTIDE SEQUENCE</scope>
    <source>
        <strain evidence="2">KCTC 13126</strain>
    </source>
</reference>
<dbReference type="EMBL" id="JAENIL010000003">
    <property type="protein sequence ID" value="MBK1875658.1"/>
    <property type="molecule type" value="Genomic_DNA"/>
</dbReference>
<organism evidence="2 3">
    <name type="scientific">Pelagicoccus mobilis</name>
    <dbReference type="NCBI Taxonomy" id="415221"/>
    <lineage>
        <taxon>Bacteria</taxon>
        <taxon>Pseudomonadati</taxon>
        <taxon>Verrucomicrobiota</taxon>
        <taxon>Opitutia</taxon>
        <taxon>Puniceicoccales</taxon>
        <taxon>Pelagicoccaceae</taxon>
        <taxon>Pelagicoccus</taxon>
    </lineage>
</organism>
<feature type="compositionally biased region" description="Basic and acidic residues" evidence="1">
    <location>
        <begin position="22"/>
        <end position="32"/>
    </location>
</feature>
<accession>A0A934RY31</accession>
<comment type="caution">
    <text evidence="2">The sequence shown here is derived from an EMBL/GenBank/DDBJ whole genome shotgun (WGS) entry which is preliminary data.</text>
</comment>
<evidence type="ECO:0000313" key="2">
    <source>
        <dbReference type="EMBL" id="MBK1875658.1"/>
    </source>
</evidence>
<dbReference type="AlphaFoldDB" id="A0A934RY31"/>
<keyword evidence="3" id="KW-1185">Reference proteome</keyword>
<protein>
    <submittedName>
        <fullName evidence="2">Uncharacterized protein</fullName>
    </submittedName>
</protein>